<keyword evidence="3 4" id="KW-0687">Ribonucleoprotein</keyword>
<evidence type="ECO:0000256" key="2">
    <source>
        <dbReference type="ARBA" id="ARBA00022980"/>
    </source>
</evidence>
<keyword evidence="7" id="KW-1185">Reference proteome</keyword>
<gene>
    <name evidence="6" type="ORF">FRACYDRAFT_271288</name>
</gene>
<dbReference type="Gene3D" id="3.30.1330.30">
    <property type="match status" value="1"/>
</dbReference>
<evidence type="ECO:0000313" key="6">
    <source>
        <dbReference type="EMBL" id="OEU09871.1"/>
    </source>
</evidence>
<dbReference type="PROSITE" id="PS01189">
    <property type="entry name" value="RIBOSOMAL_S12E"/>
    <property type="match status" value="1"/>
</dbReference>
<dbReference type="Pfam" id="PF01248">
    <property type="entry name" value="Ribosomal_L7Ae"/>
    <property type="match status" value="1"/>
</dbReference>
<dbReference type="OrthoDB" id="10249311at2759"/>
<dbReference type="GO" id="GO:1990904">
    <property type="term" value="C:ribonucleoprotein complex"/>
    <property type="evidence" value="ECO:0007669"/>
    <property type="project" value="UniProtKB-KW"/>
</dbReference>
<dbReference type="KEGG" id="fcy:FRACYDRAFT_271288"/>
<dbReference type="SUPFAM" id="SSF55315">
    <property type="entry name" value="L30e-like"/>
    <property type="match status" value="1"/>
</dbReference>
<evidence type="ECO:0000256" key="1">
    <source>
        <dbReference type="ARBA" id="ARBA00005824"/>
    </source>
</evidence>
<dbReference type="InterPro" id="IPR047860">
    <property type="entry name" value="Ribosomal_eS12_CS"/>
</dbReference>
<comment type="similarity">
    <text evidence="1 4">Belongs to the eukaryotic ribosomal protein eS12 family.</text>
</comment>
<protein>
    <recommendedName>
        <fullName evidence="4">40S ribosomal protein S12</fullName>
    </recommendedName>
</protein>
<keyword evidence="2 4" id="KW-0689">Ribosomal protein</keyword>
<organism evidence="6 7">
    <name type="scientific">Fragilariopsis cylindrus CCMP1102</name>
    <dbReference type="NCBI Taxonomy" id="635003"/>
    <lineage>
        <taxon>Eukaryota</taxon>
        <taxon>Sar</taxon>
        <taxon>Stramenopiles</taxon>
        <taxon>Ochrophyta</taxon>
        <taxon>Bacillariophyta</taxon>
        <taxon>Bacillariophyceae</taxon>
        <taxon>Bacillariophycidae</taxon>
        <taxon>Bacillariales</taxon>
        <taxon>Bacillariaceae</taxon>
        <taxon>Fragilariopsis</taxon>
    </lineage>
</organism>
<feature type="domain" description="Ribosomal protein eL8/eL30/eS12/Gadd45" evidence="5">
    <location>
        <begin position="26"/>
        <end position="110"/>
    </location>
</feature>
<proteinExistence type="inferred from homology"/>
<evidence type="ECO:0000259" key="5">
    <source>
        <dbReference type="Pfam" id="PF01248"/>
    </source>
</evidence>
<name>A0A1E7EV64_9STRA</name>
<dbReference type="EMBL" id="KV784374">
    <property type="protein sequence ID" value="OEU09871.1"/>
    <property type="molecule type" value="Genomic_DNA"/>
</dbReference>
<dbReference type="PRINTS" id="PR00972">
    <property type="entry name" value="RIBSOMALS12E"/>
</dbReference>
<dbReference type="InParanoid" id="A0A1E7EV64"/>
<dbReference type="FunFam" id="3.30.1330.30:FF:000039">
    <property type="entry name" value="40S ribosomal protein S12"/>
    <property type="match status" value="1"/>
</dbReference>
<dbReference type="GO" id="GO:0003735">
    <property type="term" value="F:structural constituent of ribosome"/>
    <property type="evidence" value="ECO:0007669"/>
    <property type="project" value="InterPro"/>
</dbReference>
<accession>A0A1E7EV64</accession>
<dbReference type="FunCoup" id="A0A1E7EV64">
    <property type="interactions" value="396"/>
</dbReference>
<dbReference type="PANTHER" id="PTHR11843">
    <property type="entry name" value="40S RIBOSOMAL PROTEIN S12"/>
    <property type="match status" value="1"/>
</dbReference>
<dbReference type="GO" id="GO:0005840">
    <property type="term" value="C:ribosome"/>
    <property type="evidence" value="ECO:0007669"/>
    <property type="project" value="UniProtKB-KW"/>
</dbReference>
<evidence type="ECO:0000256" key="4">
    <source>
        <dbReference type="RuleBase" id="RU000670"/>
    </source>
</evidence>
<dbReference type="InterPro" id="IPR029064">
    <property type="entry name" value="Ribosomal_eL30-like_sf"/>
</dbReference>
<dbReference type="Proteomes" id="UP000095751">
    <property type="component" value="Unassembled WGS sequence"/>
</dbReference>
<dbReference type="InterPro" id="IPR004038">
    <property type="entry name" value="Ribosomal_eL8/eL30/eS12/Gad45"/>
</dbReference>
<reference evidence="6 7" key="1">
    <citation type="submission" date="2016-09" db="EMBL/GenBank/DDBJ databases">
        <title>Extensive genetic diversity and differential bi-allelic expression allows diatom success in the polar Southern Ocean.</title>
        <authorList>
            <consortium name="DOE Joint Genome Institute"/>
            <person name="Mock T."/>
            <person name="Otillar R.P."/>
            <person name="Strauss J."/>
            <person name="Dupont C."/>
            <person name="Frickenhaus S."/>
            <person name="Maumus F."/>
            <person name="Mcmullan M."/>
            <person name="Sanges R."/>
            <person name="Schmutz J."/>
            <person name="Toseland A."/>
            <person name="Valas R."/>
            <person name="Veluchamy A."/>
            <person name="Ward B.J."/>
            <person name="Allen A."/>
            <person name="Barry K."/>
            <person name="Falciatore A."/>
            <person name="Ferrante M."/>
            <person name="Fortunato A.E."/>
            <person name="Gloeckner G."/>
            <person name="Gruber A."/>
            <person name="Hipkin R."/>
            <person name="Janech M."/>
            <person name="Kroth P."/>
            <person name="Leese F."/>
            <person name="Lindquist E."/>
            <person name="Lyon B.R."/>
            <person name="Martin J."/>
            <person name="Mayer C."/>
            <person name="Parker M."/>
            <person name="Quesneville H."/>
            <person name="Raymond J."/>
            <person name="Uhlig C."/>
            <person name="Valentin K.U."/>
            <person name="Worden A.Z."/>
            <person name="Armbrust E.V."/>
            <person name="Bowler C."/>
            <person name="Green B."/>
            <person name="Moulton V."/>
            <person name="Van Oosterhout C."/>
            <person name="Grigoriev I."/>
        </authorList>
    </citation>
    <scope>NUCLEOTIDE SEQUENCE [LARGE SCALE GENOMIC DNA]</scope>
    <source>
        <strain evidence="6 7">CCMP1102</strain>
    </source>
</reference>
<sequence>MSDTEEEPAPAAVEEEEVEAELSVLDALREVLEKAMIHGGLKKGLHECTKALDRRTARLCCLSKDCENEEYKKLVKGLCSEGEVHVVMVESGKDLGAWCGLAKLDDDGSIKKAVRTSCAVITDFGEETRALSVLLDYLQKQADGAEI</sequence>
<dbReference type="InterPro" id="IPR000530">
    <property type="entry name" value="Ribosomal_eS12"/>
</dbReference>
<dbReference type="GO" id="GO:0006412">
    <property type="term" value="P:translation"/>
    <property type="evidence" value="ECO:0007669"/>
    <property type="project" value="InterPro"/>
</dbReference>
<evidence type="ECO:0000256" key="3">
    <source>
        <dbReference type="ARBA" id="ARBA00023274"/>
    </source>
</evidence>
<evidence type="ECO:0000313" key="7">
    <source>
        <dbReference type="Proteomes" id="UP000095751"/>
    </source>
</evidence>
<dbReference type="AlphaFoldDB" id="A0A1E7EV64"/>